<dbReference type="AlphaFoldDB" id="A0A914XPR7"/>
<dbReference type="WBParaSite" id="PSU_v2.g10006.t1">
    <property type="protein sequence ID" value="PSU_v2.g10006.t1"/>
    <property type="gene ID" value="PSU_v2.g10006"/>
</dbReference>
<keyword evidence="1" id="KW-1185">Reference proteome</keyword>
<protein>
    <submittedName>
        <fullName evidence="2">Uncharacterized protein</fullName>
    </submittedName>
</protein>
<accession>A0A914XPR7</accession>
<reference evidence="2" key="1">
    <citation type="submission" date="2022-11" db="UniProtKB">
        <authorList>
            <consortium name="WormBaseParasite"/>
        </authorList>
    </citation>
    <scope>IDENTIFICATION</scope>
</reference>
<evidence type="ECO:0000313" key="1">
    <source>
        <dbReference type="Proteomes" id="UP000887577"/>
    </source>
</evidence>
<evidence type="ECO:0000313" key="2">
    <source>
        <dbReference type="WBParaSite" id="PSU_v2.g10006.t1"/>
    </source>
</evidence>
<proteinExistence type="predicted"/>
<dbReference type="Proteomes" id="UP000887577">
    <property type="component" value="Unplaced"/>
</dbReference>
<organism evidence="1 2">
    <name type="scientific">Panagrolaimus superbus</name>
    <dbReference type="NCBI Taxonomy" id="310955"/>
    <lineage>
        <taxon>Eukaryota</taxon>
        <taxon>Metazoa</taxon>
        <taxon>Ecdysozoa</taxon>
        <taxon>Nematoda</taxon>
        <taxon>Chromadorea</taxon>
        <taxon>Rhabditida</taxon>
        <taxon>Tylenchina</taxon>
        <taxon>Panagrolaimomorpha</taxon>
        <taxon>Panagrolaimoidea</taxon>
        <taxon>Panagrolaimidae</taxon>
        <taxon>Panagrolaimus</taxon>
    </lineage>
</organism>
<name>A0A914XPR7_9BILA</name>
<sequence length="172" mass="19789">MIEKINIKIIHMIINQKTEINLVSWNKPQKNGLAISLQNLSPSDSEEAITPSNGDKNLKRSTLSLHIFAYENSIENHNGEDDTKNMKRKPKSGNIWKDFKQLFTDSPTNQLDLSEIPRQQRNDDSKAEIMRFTLSQRLLNPNEINLKIQFGSLIQRRHTVNTPPSEENVAKK</sequence>